<dbReference type="InterPro" id="IPR009719">
    <property type="entry name" value="GIP1_N"/>
</dbReference>
<evidence type="ECO:0000256" key="1">
    <source>
        <dbReference type="SAM" id="MobiDB-lite"/>
    </source>
</evidence>
<dbReference type="PANTHER" id="PTHR46775:SF2">
    <property type="entry name" value="GBF-INTERACTING PROTEIN 1-LIKE"/>
    <property type="match status" value="1"/>
</dbReference>
<dbReference type="AlphaFoldDB" id="A0AAD4IWD0"/>
<dbReference type="GO" id="GO:0005634">
    <property type="term" value="C:nucleus"/>
    <property type="evidence" value="ECO:0007669"/>
    <property type="project" value="TreeGrafter"/>
</dbReference>
<comment type="caution">
    <text evidence="3">The sequence shown here is derived from an EMBL/GenBank/DDBJ whole genome shotgun (WGS) entry which is preliminary data.</text>
</comment>
<dbReference type="InterPro" id="IPR044277">
    <property type="entry name" value="GIP1"/>
</dbReference>
<evidence type="ECO:0000313" key="4">
    <source>
        <dbReference type="Proteomes" id="UP001190926"/>
    </source>
</evidence>
<dbReference type="GO" id="GO:0051082">
    <property type="term" value="F:unfolded protein binding"/>
    <property type="evidence" value="ECO:0007669"/>
    <property type="project" value="TreeGrafter"/>
</dbReference>
<feature type="domain" description="GBF-interacting protein 1 N-terminal" evidence="2">
    <location>
        <begin position="9"/>
        <end position="67"/>
    </location>
</feature>
<dbReference type="EMBL" id="SDAM02001188">
    <property type="protein sequence ID" value="KAH6822734.1"/>
    <property type="molecule type" value="Genomic_DNA"/>
</dbReference>
<keyword evidence="4" id="KW-1185">Reference proteome</keyword>
<feature type="compositionally biased region" description="Polar residues" evidence="1">
    <location>
        <begin position="432"/>
        <end position="441"/>
    </location>
</feature>
<feature type="compositionally biased region" description="Polar residues" evidence="1">
    <location>
        <begin position="125"/>
        <end position="134"/>
    </location>
</feature>
<feature type="compositionally biased region" description="Polar residues" evidence="1">
    <location>
        <begin position="247"/>
        <end position="256"/>
    </location>
</feature>
<gene>
    <name evidence="3" type="ORF">C2S53_003561</name>
</gene>
<proteinExistence type="predicted"/>
<feature type="compositionally biased region" description="Low complexity" evidence="1">
    <location>
        <begin position="289"/>
        <end position="300"/>
    </location>
</feature>
<name>A0AAD4IWD0_PERFH</name>
<dbReference type="SUPFAM" id="SSF46934">
    <property type="entry name" value="UBA-like"/>
    <property type="match status" value="1"/>
</dbReference>
<feature type="region of interest" description="Disordered" evidence="1">
    <location>
        <begin position="371"/>
        <end position="516"/>
    </location>
</feature>
<feature type="compositionally biased region" description="Basic and acidic residues" evidence="1">
    <location>
        <begin position="102"/>
        <end position="118"/>
    </location>
</feature>
<organism evidence="3 4">
    <name type="scientific">Perilla frutescens var. hirtella</name>
    <name type="common">Perilla citriodora</name>
    <name type="synonym">Perilla setoyensis</name>
    <dbReference type="NCBI Taxonomy" id="608512"/>
    <lineage>
        <taxon>Eukaryota</taxon>
        <taxon>Viridiplantae</taxon>
        <taxon>Streptophyta</taxon>
        <taxon>Embryophyta</taxon>
        <taxon>Tracheophyta</taxon>
        <taxon>Spermatophyta</taxon>
        <taxon>Magnoliopsida</taxon>
        <taxon>eudicotyledons</taxon>
        <taxon>Gunneridae</taxon>
        <taxon>Pentapetalae</taxon>
        <taxon>asterids</taxon>
        <taxon>lamiids</taxon>
        <taxon>Lamiales</taxon>
        <taxon>Lamiaceae</taxon>
        <taxon>Nepetoideae</taxon>
        <taxon>Elsholtzieae</taxon>
        <taxon>Perilla</taxon>
    </lineage>
</organism>
<feature type="compositionally biased region" description="Polar residues" evidence="1">
    <location>
        <begin position="78"/>
        <end position="98"/>
    </location>
</feature>
<feature type="compositionally biased region" description="Polar residues" evidence="1">
    <location>
        <begin position="490"/>
        <end position="516"/>
    </location>
</feature>
<dbReference type="Pfam" id="PF06972">
    <property type="entry name" value="GIP1_N"/>
    <property type="match status" value="1"/>
</dbReference>
<feature type="compositionally biased region" description="Basic and acidic residues" evidence="1">
    <location>
        <begin position="149"/>
        <end position="162"/>
    </location>
</feature>
<sequence>MSGFSRVSISESLRRTIEDIKEIAGQHSDEDIYAMLKDCNMDPNETAQKLLYLDTFHEVKRKRDRRKVRQGTRGGGNQYSSYNSAGGRQPNVRQENCYSSSKGRDSKSSVAVVHKESNKAPAITGSISAANGSSVHELRPQSAEQNKGVSKDTKTDCDDMPKKSQSLRPVTVKQYPNVDPGPTPTSTPTVASTAATARTQGGSLKPKSSQVGNSVGLYSSATDPVLVPSLNPRNPGSVGIIKRETGNQRNAAETSANPVDDCRMNAVHNVTFGQGVEISHEAESSRLPTSTSHHTAAAAAKGNQETCLVQQDNAPLKEMPEAVEDPISEQTTSEADIKLHASARKSVIFPNHLHVPEALKNSLTFGSLEASLGQNDDSSPSDASFGTNNEVSKEPSVICRPQSSSSISGCSDYHDRPPSPPRVLVDIKPSPENASSGTSLRYDQPKQEMLQPVGGSHNPPVPPTTPDYGLNLIPPVVGPHPVQLEGLETQGGNTNSNSVAQSSSTPSMTQPRGISQSSIAVSPQMFPFLRQTYPPNYIPYNPYFSQLYMPPQNTHQLLSHTAFPHQPSPGNMYMPPTAATSGVKFPVPPVYKPGNVAGNMTHYGISPGYGSYGTSGLGYGSSGPLPPRTSSNDDMAPPELKDKNIYSTIKQNEDLHVLSCASGRDPSALQTNVLYNLPQAQAVAAYQAGHSSYGGMYHHPSQSMPARSLVHQAQPTGAAMEPAVSSYSQPQQPQLLPLPQQQYGQMNWNQKFFNRENV</sequence>
<feature type="region of interest" description="Disordered" evidence="1">
    <location>
        <begin position="280"/>
        <end position="305"/>
    </location>
</feature>
<feature type="compositionally biased region" description="Polar residues" evidence="1">
    <location>
        <begin position="200"/>
        <end position="222"/>
    </location>
</feature>
<evidence type="ECO:0000259" key="2">
    <source>
        <dbReference type="Pfam" id="PF06972"/>
    </source>
</evidence>
<dbReference type="Proteomes" id="UP001190926">
    <property type="component" value="Unassembled WGS sequence"/>
</dbReference>
<feature type="compositionally biased region" description="Basic residues" evidence="1">
    <location>
        <begin position="61"/>
        <end position="70"/>
    </location>
</feature>
<dbReference type="PANTHER" id="PTHR46775">
    <property type="entry name" value="FLOCCULATION PROTEIN (DUF1296)"/>
    <property type="match status" value="1"/>
</dbReference>
<feature type="compositionally biased region" description="Low complexity" evidence="1">
    <location>
        <begin position="186"/>
        <end position="199"/>
    </location>
</feature>
<feature type="compositionally biased region" description="Polar residues" evidence="1">
    <location>
        <begin position="372"/>
        <end position="390"/>
    </location>
</feature>
<evidence type="ECO:0000313" key="3">
    <source>
        <dbReference type="EMBL" id="KAH6822734.1"/>
    </source>
</evidence>
<dbReference type="InterPro" id="IPR009060">
    <property type="entry name" value="UBA-like_sf"/>
</dbReference>
<protein>
    <submittedName>
        <fullName evidence="3">Flocculation protein</fullName>
    </submittedName>
</protein>
<reference evidence="3 4" key="1">
    <citation type="journal article" date="2021" name="Nat. Commun.">
        <title>Incipient diploidization of the medicinal plant Perilla within 10,000 years.</title>
        <authorList>
            <person name="Zhang Y."/>
            <person name="Shen Q."/>
            <person name="Leng L."/>
            <person name="Zhang D."/>
            <person name="Chen S."/>
            <person name="Shi Y."/>
            <person name="Ning Z."/>
            <person name="Chen S."/>
        </authorList>
    </citation>
    <scope>NUCLEOTIDE SEQUENCE [LARGE SCALE GENOMIC DNA]</scope>
    <source>
        <strain evidence="4">cv. PC099</strain>
    </source>
</reference>
<accession>A0AAD4IWD0</accession>
<feature type="region of interest" description="Disordered" evidence="1">
    <location>
        <begin position="61"/>
        <end position="256"/>
    </location>
</feature>